<protein>
    <submittedName>
        <fullName evidence="3">Acyl-CoA desaturase</fullName>
    </submittedName>
</protein>
<comment type="caution">
    <text evidence="3">The sequence shown here is derived from an EMBL/GenBank/DDBJ whole genome shotgun (WGS) entry which is preliminary data.</text>
</comment>
<dbReference type="AlphaFoldDB" id="A0A2W1NRD4"/>
<dbReference type="GO" id="GO:0016020">
    <property type="term" value="C:membrane"/>
    <property type="evidence" value="ECO:0007669"/>
    <property type="project" value="TreeGrafter"/>
</dbReference>
<feature type="transmembrane region" description="Helical" evidence="1">
    <location>
        <begin position="50"/>
        <end position="69"/>
    </location>
</feature>
<keyword evidence="1" id="KW-0472">Membrane</keyword>
<proteinExistence type="predicted"/>
<organism evidence="3 4">
    <name type="scientific">Putridiphycobacter roseus</name>
    <dbReference type="NCBI Taxonomy" id="2219161"/>
    <lineage>
        <taxon>Bacteria</taxon>
        <taxon>Pseudomonadati</taxon>
        <taxon>Bacteroidota</taxon>
        <taxon>Flavobacteriia</taxon>
        <taxon>Flavobacteriales</taxon>
        <taxon>Crocinitomicaceae</taxon>
        <taxon>Putridiphycobacter</taxon>
    </lineage>
</organism>
<keyword evidence="1" id="KW-0812">Transmembrane</keyword>
<dbReference type="GO" id="GO:0008610">
    <property type="term" value="P:lipid biosynthetic process"/>
    <property type="evidence" value="ECO:0007669"/>
    <property type="project" value="UniProtKB-ARBA"/>
</dbReference>
<evidence type="ECO:0000313" key="4">
    <source>
        <dbReference type="Proteomes" id="UP000249248"/>
    </source>
</evidence>
<dbReference type="Proteomes" id="UP000249248">
    <property type="component" value="Unassembled WGS sequence"/>
</dbReference>
<feature type="transmembrane region" description="Helical" evidence="1">
    <location>
        <begin position="240"/>
        <end position="265"/>
    </location>
</feature>
<gene>
    <name evidence="3" type="ORF">DNU06_08060</name>
</gene>
<dbReference type="InterPro" id="IPR012171">
    <property type="entry name" value="Fatty_acid_desaturase"/>
</dbReference>
<dbReference type="PIRSF" id="PIRSF015921">
    <property type="entry name" value="FA_sphinglp_des"/>
    <property type="match status" value="1"/>
</dbReference>
<evidence type="ECO:0000313" key="3">
    <source>
        <dbReference type="EMBL" id="PZE17218.1"/>
    </source>
</evidence>
<feature type="transmembrane region" description="Helical" evidence="1">
    <location>
        <begin position="170"/>
        <end position="187"/>
    </location>
</feature>
<dbReference type="PANTHER" id="PTHR19353">
    <property type="entry name" value="FATTY ACID DESATURASE 2"/>
    <property type="match status" value="1"/>
</dbReference>
<name>A0A2W1NRD4_9FLAO</name>
<dbReference type="GO" id="GO:0016717">
    <property type="term" value="F:oxidoreductase activity, acting on paired donors, with oxidation of a pair of donors resulting in the reduction of molecular oxygen to two molecules of water"/>
    <property type="evidence" value="ECO:0007669"/>
    <property type="project" value="TreeGrafter"/>
</dbReference>
<dbReference type="CDD" id="cd03506">
    <property type="entry name" value="Delta6-FADS-like"/>
    <property type="match status" value="1"/>
</dbReference>
<keyword evidence="4" id="KW-1185">Reference proteome</keyword>
<reference evidence="3 4" key="1">
    <citation type="submission" date="2018-06" db="EMBL/GenBank/DDBJ databases">
        <title>The draft genome sequence of Crocinitomix sp. SM1701.</title>
        <authorList>
            <person name="Zhang X."/>
        </authorList>
    </citation>
    <scope>NUCLEOTIDE SEQUENCE [LARGE SCALE GENOMIC DNA]</scope>
    <source>
        <strain evidence="3 4">SM1701</strain>
    </source>
</reference>
<sequence>MSATPKQFKYLRYSNTIGKDFESTLKKRVRSYFKENNKSKYANTNMKLKTVFMLLLYFTPYLMVMTHVITTPWLIALAWGITGLGMAGIGMCIIHDANHSAYSKNTTVNYLLGRVVNMVGAYAPTWKIQHNVLHHTYTNIQNFDEDVSPAVSVLRFTPNDTYRPIHRFQFIYAWFFYSLMTVMWITTKDVAQLFRYKKMGLTKDQNFKHLFMELLISKAVYYTYMVILPILFLDIPWWSVILLLILKHLIAGFTLAVIFILAHVVPDTAFPAPNKDLKIENNWAIHQLETTSNFAPKSRLFSWFIGGLNYQIEHHLFPNICHVHYKSLSVIVKQTAKEFGLPYYCEDTFFTAIRSHKRMLQKLGAPSVENLAMAAR</sequence>
<evidence type="ECO:0000256" key="1">
    <source>
        <dbReference type="SAM" id="Phobius"/>
    </source>
</evidence>
<feature type="transmembrane region" description="Helical" evidence="1">
    <location>
        <begin position="75"/>
        <end position="94"/>
    </location>
</feature>
<dbReference type="InterPro" id="IPR005804">
    <property type="entry name" value="FA_desaturase_dom"/>
</dbReference>
<dbReference type="Pfam" id="PF00487">
    <property type="entry name" value="FA_desaturase"/>
    <property type="match status" value="1"/>
</dbReference>
<feature type="transmembrane region" description="Helical" evidence="1">
    <location>
        <begin position="207"/>
        <end position="233"/>
    </location>
</feature>
<feature type="domain" description="Fatty acid desaturase" evidence="2">
    <location>
        <begin position="72"/>
        <end position="344"/>
    </location>
</feature>
<dbReference type="EMBL" id="QKSB01000004">
    <property type="protein sequence ID" value="PZE17218.1"/>
    <property type="molecule type" value="Genomic_DNA"/>
</dbReference>
<dbReference type="PANTHER" id="PTHR19353:SF19">
    <property type="entry name" value="DELTA(5) FATTY ACID DESATURASE C-RELATED"/>
    <property type="match status" value="1"/>
</dbReference>
<accession>A0A2W1NRD4</accession>
<keyword evidence="1" id="KW-1133">Transmembrane helix</keyword>
<evidence type="ECO:0000259" key="2">
    <source>
        <dbReference type="Pfam" id="PF00487"/>
    </source>
</evidence>
<dbReference type="RefSeq" id="WP_111062743.1">
    <property type="nucleotide sequence ID" value="NZ_JBHUCU010000016.1"/>
</dbReference>
<dbReference type="OrthoDB" id="104711at2"/>